<evidence type="ECO:0000259" key="7">
    <source>
        <dbReference type="PROSITE" id="PS51194"/>
    </source>
</evidence>
<dbReference type="InterPro" id="IPR001650">
    <property type="entry name" value="Helicase_C-like"/>
</dbReference>
<dbReference type="CDD" id="cd18787">
    <property type="entry name" value="SF2_C_DEAD"/>
    <property type="match status" value="1"/>
</dbReference>
<feature type="region of interest" description="Disordered" evidence="5">
    <location>
        <begin position="253"/>
        <end position="309"/>
    </location>
</feature>
<dbReference type="GO" id="GO:0003724">
    <property type="term" value="F:RNA helicase activity"/>
    <property type="evidence" value="ECO:0007669"/>
    <property type="project" value="TreeGrafter"/>
</dbReference>
<feature type="domain" description="Helicase ATP-binding" evidence="6">
    <location>
        <begin position="337"/>
        <end position="513"/>
    </location>
</feature>
<proteinExistence type="predicted"/>
<dbReference type="GeneID" id="25474205"/>
<dbReference type="Proteomes" id="UP000030754">
    <property type="component" value="Unassembled WGS sequence"/>
</dbReference>
<evidence type="ECO:0000256" key="2">
    <source>
        <dbReference type="ARBA" id="ARBA00022801"/>
    </source>
</evidence>
<sequence length="949" mass="103513">MALQACSGGLRGPLRTALTAVRTHGAASCYSQLPEVSPAAAAAAARASSSNATLGYKAQVLATREFPGEYRGTPSATGSFVWPRKNSYRGCLCTCIGRSISHIRSISKSHSSNSGAATSSSSRSNSVGSSSTSSCGFPEAARRRTPAGTAFLHPPDLRAPRSWRHPRQLQEPQEQQQLKEQELPQKQKQQKAHVYLHPSVQGARKPLPANKKRHSVTAVEKGNTSKAAAAAAAEKRSTAAAAAAAERPYKFGREYRGPQESPSAASAAAAAAHNADTQGLSPGAAEQNDIGSVENSSSSSSSSRESSSRHGMLCKALKASLAAQGLRTLTEVQKRAFPHIFAGRNALIRSPTGTGKTLAYVLPLLQRLQQQRWPREEPILILTPTRELAEQVAAQFYKFRGSIDCQVIVAVGGPRGGPPLGPVLLQQRGAHVVIGTPGRIEALAAARELLHLEQLQCLVLDEADKLVGPSFEASLAALLPQLSPNRQTILVSATFPKWLSKPLQDAFGTHSPPQQEKQQPEQKSPTSQLPSEQQQHKARKEAVVIDLSAPSGSELSPSVSHFAARVPRALGERCRRAALLLLQRLPPGAQCIIFCCSRDEVSWLAAHPLLQQQAAQPLHADMSQRQRRHTVLRFKDKKFSVLIASDLAARGLDFPGVKMVLQWGPPLSPEVYIHRAGRTGRGGEVGEVVVLYDEAQRRQLRRLESQLKIHFSPAKTPTEADVRQQLLERLESDITSFPFAADSGPLLPFAAAQWKRWGPRVLAAGLCLLLQRQQRMSWVSCLSGRQHCVAILFHDPMGTELRTRSDLMELLRGALNPHQLALLGRIALSSRGFIVDMPPSVAACLKVSPRVKERGLRLNFLTSLPPILQQQHATREEMERRRSSKRSARTSPTYERASPRARRRAARKLARQREAVAVRQTLRERLQLGRKRRNVQNRDSAASDSNRSG</sequence>
<dbReference type="OrthoDB" id="332960at2759"/>
<dbReference type="SUPFAM" id="SSF52540">
    <property type="entry name" value="P-loop containing nucleoside triphosphate hydrolases"/>
    <property type="match status" value="1"/>
</dbReference>
<dbReference type="SMART" id="SM00487">
    <property type="entry name" value="DEXDc"/>
    <property type="match status" value="1"/>
</dbReference>
<evidence type="ECO:0000259" key="6">
    <source>
        <dbReference type="PROSITE" id="PS51192"/>
    </source>
</evidence>
<dbReference type="PROSITE" id="PS51194">
    <property type="entry name" value="HELICASE_CTER"/>
    <property type="match status" value="1"/>
</dbReference>
<gene>
    <name evidence="8" type="ORF">ENH_00040470</name>
</gene>
<dbReference type="InterPro" id="IPR050079">
    <property type="entry name" value="DEAD_box_RNA_helicase"/>
</dbReference>
<name>U6N152_9EIME</name>
<keyword evidence="3 8" id="KW-0347">Helicase</keyword>
<keyword evidence="1" id="KW-0547">Nucleotide-binding</keyword>
<dbReference type="PANTHER" id="PTHR47959">
    <property type="entry name" value="ATP-DEPENDENT RNA HELICASE RHLE-RELATED"/>
    <property type="match status" value="1"/>
</dbReference>
<keyword evidence="2" id="KW-0378">Hydrolase</keyword>
<reference evidence="8" key="1">
    <citation type="submission" date="2013-10" db="EMBL/GenBank/DDBJ databases">
        <title>Genomic analysis of the causative agents of coccidiosis in chickens.</title>
        <authorList>
            <person name="Reid A.J."/>
            <person name="Blake D."/>
            <person name="Billington K."/>
            <person name="Browne H."/>
            <person name="Dunn M."/>
            <person name="Hung S."/>
            <person name="Kawahara F."/>
            <person name="Miranda-Saavedra D."/>
            <person name="Mourier T."/>
            <person name="Nagra H."/>
            <person name="Otto T.D."/>
            <person name="Rawlings N."/>
            <person name="Sanchez A."/>
            <person name="Sanders M."/>
            <person name="Subramaniam C."/>
            <person name="Tay Y."/>
            <person name="Dear P."/>
            <person name="Doerig C."/>
            <person name="Gruber A."/>
            <person name="Parkinson J."/>
            <person name="Shirley M."/>
            <person name="Wan K.L."/>
            <person name="Berriman M."/>
            <person name="Tomley F."/>
            <person name="Pain A."/>
        </authorList>
    </citation>
    <scope>NUCLEOTIDE SEQUENCE [LARGE SCALE GENOMIC DNA]</scope>
    <source>
        <strain evidence="8">Houghton</strain>
    </source>
</reference>
<evidence type="ECO:0000313" key="9">
    <source>
        <dbReference type="Proteomes" id="UP000030754"/>
    </source>
</evidence>
<evidence type="ECO:0000256" key="1">
    <source>
        <dbReference type="ARBA" id="ARBA00022741"/>
    </source>
</evidence>
<feature type="compositionally biased region" description="Basic residues" evidence="5">
    <location>
        <begin position="899"/>
        <end position="910"/>
    </location>
</feature>
<reference evidence="8" key="2">
    <citation type="submission" date="2013-10" db="EMBL/GenBank/DDBJ databases">
        <authorList>
            <person name="Aslett M."/>
        </authorList>
    </citation>
    <scope>NUCLEOTIDE SEQUENCE [LARGE SCALE GENOMIC DNA]</scope>
    <source>
        <strain evidence="8">Houghton</strain>
    </source>
</reference>
<feature type="domain" description="Helicase C-terminal" evidence="7">
    <location>
        <begin position="577"/>
        <end position="723"/>
    </location>
</feature>
<dbReference type="PROSITE" id="PS51192">
    <property type="entry name" value="HELICASE_ATP_BIND_1"/>
    <property type="match status" value="1"/>
</dbReference>
<accession>U6N152</accession>
<dbReference type="Gene3D" id="3.40.50.300">
    <property type="entry name" value="P-loop containing nucleotide triphosphate hydrolases"/>
    <property type="match status" value="2"/>
</dbReference>
<dbReference type="InterPro" id="IPR027417">
    <property type="entry name" value="P-loop_NTPase"/>
</dbReference>
<feature type="region of interest" description="Disordered" evidence="5">
    <location>
        <begin position="504"/>
        <end position="541"/>
    </location>
</feature>
<feature type="region of interest" description="Disordered" evidence="5">
    <location>
        <begin position="869"/>
        <end position="949"/>
    </location>
</feature>
<dbReference type="InterPro" id="IPR011545">
    <property type="entry name" value="DEAD/DEAH_box_helicase_dom"/>
</dbReference>
<dbReference type="GO" id="GO:0016787">
    <property type="term" value="F:hydrolase activity"/>
    <property type="evidence" value="ECO:0007669"/>
    <property type="project" value="UniProtKB-KW"/>
</dbReference>
<evidence type="ECO:0000256" key="3">
    <source>
        <dbReference type="ARBA" id="ARBA00022806"/>
    </source>
</evidence>
<keyword evidence="9" id="KW-1185">Reference proteome</keyword>
<dbReference type="RefSeq" id="XP_013436127.1">
    <property type="nucleotide sequence ID" value="XM_013580673.1"/>
</dbReference>
<dbReference type="CDD" id="cd00268">
    <property type="entry name" value="DEADc"/>
    <property type="match status" value="1"/>
</dbReference>
<keyword evidence="4" id="KW-0067">ATP-binding</keyword>
<dbReference type="SMART" id="SM00490">
    <property type="entry name" value="HELICc"/>
    <property type="match status" value="1"/>
</dbReference>
<dbReference type="InterPro" id="IPR044742">
    <property type="entry name" value="DEAD/DEAH_RhlB"/>
</dbReference>
<dbReference type="InterPro" id="IPR000629">
    <property type="entry name" value="RNA-helicase_DEAD-box_CS"/>
</dbReference>
<feature type="compositionally biased region" description="Low complexity" evidence="5">
    <location>
        <begin position="296"/>
        <end position="305"/>
    </location>
</feature>
<protein>
    <submittedName>
        <fullName evidence="8">ATP-dependent RNA helicase, putative</fullName>
    </submittedName>
</protein>
<dbReference type="GO" id="GO:0005524">
    <property type="term" value="F:ATP binding"/>
    <property type="evidence" value="ECO:0007669"/>
    <property type="project" value="UniProtKB-KW"/>
</dbReference>
<feature type="compositionally biased region" description="Basic and acidic residues" evidence="5">
    <location>
        <begin position="911"/>
        <end position="927"/>
    </location>
</feature>
<dbReference type="Pfam" id="PF00270">
    <property type="entry name" value="DEAD"/>
    <property type="match status" value="1"/>
</dbReference>
<organism evidence="8 9">
    <name type="scientific">Eimeria necatrix</name>
    <dbReference type="NCBI Taxonomy" id="51315"/>
    <lineage>
        <taxon>Eukaryota</taxon>
        <taxon>Sar</taxon>
        <taxon>Alveolata</taxon>
        <taxon>Apicomplexa</taxon>
        <taxon>Conoidasida</taxon>
        <taxon>Coccidia</taxon>
        <taxon>Eucoccidiorida</taxon>
        <taxon>Eimeriorina</taxon>
        <taxon>Eimeriidae</taxon>
        <taxon>Eimeria</taxon>
    </lineage>
</organism>
<dbReference type="VEuPathDB" id="ToxoDB:ENH_00040470"/>
<dbReference type="PROSITE" id="PS00039">
    <property type="entry name" value="DEAD_ATP_HELICASE"/>
    <property type="match status" value="1"/>
</dbReference>
<dbReference type="Pfam" id="PF00271">
    <property type="entry name" value="Helicase_C"/>
    <property type="match status" value="1"/>
</dbReference>
<dbReference type="EMBL" id="HG724678">
    <property type="protein sequence ID" value="CDJ67660.1"/>
    <property type="molecule type" value="Genomic_DNA"/>
</dbReference>
<dbReference type="GO" id="GO:0005829">
    <property type="term" value="C:cytosol"/>
    <property type="evidence" value="ECO:0007669"/>
    <property type="project" value="TreeGrafter"/>
</dbReference>
<feature type="compositionally biased region" description="Polar residues" evidence="5">
    <location>
        <begin position="937"/>
        <end position="949"/>
    </location>
</feature>
<feature type="region of interest" description="Disordered" evidence="5">
    <location>
        <begin position="108"/>
        <end position="231"/>
    </location>
</feature>
<feature type="compositionally biased region" description="Low complexity" evidence="5">
    <location>
        <begin position="263"/>
        <end position="272"/>
    </location>
</feature>
<evidence type="ECO:0000256" key="5">
    <source>
        <dbReference type="SAM" id="MobiDB-lite"/>
    </source>
</evidence>
<feature type="compositionally biased region" description="Low complexity" evidence="5">
    <location>
        <begin position="511"/>
        <end position="525"/>
    </location>
</feature>
<dbReference type="GO" id="GO:0003676">
    <property type="term" value="F:nucleic acid binding"/>
    <property type="evidence" value="ECO:0007669"/>
    <property type="project" value="InterPro"/>
</dbReference>
<evidence type="ECO:0000313" key="8">
    <source>
        <dbReference type="EMBL" id="CDJ67660.1"/>
    </source>
</evidence>
<evidence type="ECO:0000256" key="4">
    <source>
        <dbReference type="ARBA" id="ARBA00022840"/>
    </source>
</evidence>
<dbReference type="InterPro" id="IPR014001">
    <property type="entry name" value="Helicase_ATP-bd"/>
</dbReference>
<dbReference type="PANTHER" id="PTHR47959:SF1">
    <property type="entry name" value="ATP-DEPENDENT RNA HELICASE DBPA"/>
    <property type="match status" value="1"/>
</dbReference>
<feature type="compositionally biased region" description="Low complexity" evidence="5">
    <location>
        <begin position="108"/>
        <end position="134"/>
    </location>
</feature>
<dbReference type="AlphaFoldDB" id="U6N152"/>